<protein>
    <recommendedName>
        <fullName evidence="16">DNA polymerase IV</fullName>
        <shortName evidence="16">Pol IV</shortName>
        <ecNumber evidence="16">2.7.7.7</ecNumber>
    </recommendedName>
</protein>
<name>A0AB74TKL5_9LACT</name>
<dbReference type="GO" id="GO:0042276">
    <property type="term" value="P:error-prone translesion synthesis"/>
    <property type="evidence" value="ECO:0007669"/>
    <property type="project" value="TreeGrafter"/>
</dbReference>
<feature type="active site" evidence="16">
    <location>
        <position position="122"/>
    </location>
</feature>
<evidence type="ECO:0000256" key="13">
    <source>
        <dbReference type="ARBA" id="ARBA00023125"/>
    </source>
</evidence>
<dbReference type="InterPro" id="IPR043502">
    <property type="entry name" value="DNA/RNA_pol_sf"/>
</dbReference>
<dbReference type="GO" id="GO:0006261">
    <property type="term" value="P:DNA-templated DNA replication"/>
    <property type="evidence" value="ECO:0007669"/>
    <property type="project" value="UniProtKB-UniRule"/>
</dbReference>
<keyword evidence="7 16" id="KW-0548">Nucleotidyltransferase</keyword>
<dbReference type="InterPro" id="IPR022880">
    <property type="entry name" value="DNApol_IV"/>
</dbReference>
<dbReference type="RefSeq" id="WP_347300434.1">
    <property type="nucleotide sequence ID" value="NZ_CP142433.1"/>
</dbReference>
<keyword evidence="13 16" id="KW-0238">DNA-binding</keyword>
<dbReference type="Gene3D" id="3.40.1170.60">
    <property type="match status" value="1"/>
</dbReference>
<dbReference type="Gene3D" id="3.30.70.270">
    <property type="match status" value="1"/>
</dbReference>
<keyword evidence="4 16" id="KW-0515">Mutator protein</keyword>
<dbReference type="GO" id="GO:0003887">
    <property type="term" value="F:DNA-directed DNA polymerase activity"/>
    <property type="evidence" value="ECO:0007669"/>
    <property type="project" value="UniProtKB-UniRule"/>
</dbReference>
<evidence type="ECO:0000256" key="7">
    <source>
        <dbReference type="ARBA" id="ARBA00022695"/>
    </source>
</evidence>
<comment type="cofactor">
    <cofactor evidence="16">
        <name>Mg(2+)</name>
        <dbReference type="ChEBI" id="CHEBI:18420"/>
    </cofactor>
    <text evidence="16">Binds 2 magnesium ions per subunit.</text>
</comment>
<organism evidence="18">
    <name type="scientific">Dolosigranulum savutiense</name>
    <dbReference type="NCBI Taxonomy" id="3110288"/>
    <lineage>
        <taxon>Bacteria</taxon>
        <taxon>Bacillati</taxon>
        <taxon>Bacillota</taxon>
        <taxon>Bacilli</taxon>
        <taxon>Lactobacillales</taxon>
        <taxon>Carnobacteriaceae</taxon>
        <taxon>Dolosigranulum</taxon>
    </lineage>
</organism>
<dbReference type="Gene3D" id="3.30.1490.100">
    <property type="entry name" value="DNA polymerase, Y-family, little finger domain"/>
    <property type="match status" value="1"/>
</dbReference>
<dbReference type="InterPro" id="IPR053848">
    <property type="entry name" value="IMS_HHH_1"/>
</dbReference>
<evidence type="ECO:0000256" key="4">
    <source>
        <dbReference type="ARBA" id="ARBA00022457"/>
    </source>
</evidence>
<dbReference type="EMBL" id="CP142433">
    <property type="protein sequence ID" value="XBC46082.1"/>
    <property type="molecule type" value="Genomic_DNA"/>
</dbReference>
<evidence type="ECO:0000256" key="11">
    <source>
        <dbReference type="ARBA" id="ARBA00022842"/>
    </source>
</evidence>
<comment type="subunit">
    <text evidence="3 16">Monomer.</text>
</comment>
<keyword evidence="9 16" id="KW-0479">Metal-binding</keyword>
<keyword evidence="14 16" id="KW-0234">DNA repair</keyword>
<comment type="similarity">
    <text evidence="2 16">Belongs to the DNA polymerase type-Y family.</text>
</comment>
<dbReference type="PANTHER" id="PTHR11076:SF33">
    <property type="entry name" value="DNA POLYMERASE KAPPA"/>
    <property type="match status" value="1"/>
</dbReference>
<dbReference type="EC" id="2.7.7.7" evidence="16"/>
<dbReference type="InterPro" id="IPR001126">
    <property type="entry name" value="UmuC"/>
</dbReference>
<evidence type="ECO:0000256" key="5">
    <source>
        <dbReference type="ARBA" id="ARBA00022490"/>
    </source>
</evidence>
<dbReference type="GO" id="GO:0009432">
    <property type="term" value="P:SOS response"/>
    <property type="evidence" value="ECO:0007669"/>
    <property type="project" value="TreeGrafter"/>
</dbReference>
<dbReference type="Pfam" id="PF00817">
    <property type="entry name" value="IMS"/>
    <property type="match status" value="1"/>
</dbReference>
<dbReference type="InterPro" id="IPR017961">
    <property type="entry name" value="DNA_pol_Y-fam_little_finger"/>
</dbReference>
<keyword evidence="10 16" id="KW-0227">DNA damage</keyword>
<reference evidence="18" key="1">
    <citation type="submission" date="2023-12" db="EMBL/GenBank/DDBJ databases">
        <title>Dolosigranulum savutii sp. nov. isolated from human upper respiratory samples collected in Botswana.</title>
        <authorList>
            <person name="Kelly M.S."/>
        </authorList>
    </citation>
    <scope>NUCLEOTIDE SEQUENCE</scope>
    <source>
        <strain evidence="19">MSK294</strain>
        <strain evidence="18">MSK433</strain>
    </source>
</reference>
<comment type="subcellular location">
    <subcellularLocation>
        <location evidence="1 16">Cytoplasm</location>
    </subcellularLocation>
</comment>
<dbReference type="EMBL" id="CP142435">
    <property type="protein sequence ID" value="XBC49492.1"/>
    <property type="molecule type" value="Genomic_DNA"/>
</dbReference>
<evidence type="ECO:0000256" key="1">
    <source>
        <dbReference type="ARBA" id="ARBA00004496"/>
    </source>
</evidence>
<dbReference type="NCBIfam" id="NF010731">
    <property type="entry name" value="PRK14133.1"/>
    <property type="match status" value="1"/>
</dbReference>
<dbReference type="PROSITE" id="PS50173">
    <property type="entry name" value="UMUC"/>
    <property type="match status" value="1"/>
</dbReference>
<dbReference type="InterPro" id="IPR043128">
    <property type="entry name" value="Rev_trsase/Diguanyl_cyclase"/>
</dbReference>
<evidence type="ECO:0000256" key="10">
    <source>
        <dbReference type="ARBA" id="ARBA00022763"/>
    </source>
</evidence>
<evidence type="ECO:0000256" key="14">
    <source>
        <dbReference type="ARBA" id="ARBA00023204"/>
    </source>
</evidence>
<dbReference type="NCBIfam" id="NF002677">
    <property type="entry name" value="PRK02406.1"/>
    <property type="match status" value="1"/>
</dbReference>
<dbReference type="SUPFAM" id="SSF56672">
    <property type="entry name" value="DNA/RNA polymerases"/>
    <property type="match status" value="1"/>
</dbReference>
<dbReference type="HAMAP" id="MF_01113">
    <property type="entry name" value="DNApol_IV"/>
    <property type="match status" value="1"/>
</dbReference>
<evidence type="ECO:0000256" key="9">
    <source>
        <dbReference type="ARBA" id="ARBA00022723"/>
    </source>
</evidence>
<dbReference type="SUPFAM" id="SSF100879">
    <property type="entry name" value="Lesion bypass DNA polymerase (Y-family), little finger domain"/>
    <property type="match status" value="1"/>
</dbReference>
<evidence type="ECO:0000256" key="15">
    <source>
        <dbReference type="ARBA" id="ARBA00049244"/>
    </source>
</evidence>
<sequence>MDYGILKFDEPDRDTSRKIIHIDMDAFYASVERREDPSLEGKPVVIARHPKDTEGRGVVTTASYEARQFGIHSAMSAAKAYELCPTAVFIPPNFTLYREISAQIHNIFEQYTDLVQPLSLDEAYLDVTDNKYNLPSATIIARQLQQKIYDQTKLTCSAGVSYNKFIAKIASDYQKPSGLTVVPPELAECFLMKLPIEKFFGVGEKTLEKMHTLDIYTGEDLYQQSLDDLMQVFGKMGYSLYHKVRGIDNSPVIANRTRKSVGKESTYAHMMTHDDEVIQQLRRLSQQTFASLEKHHLHGKTVVLKYRYSNFSTHTKRKTLFNYIHSAQDLFNIASDIWYEEGEAERGIRLLGVTVTNLNKMSYENMALPLHHSKRGDLRNNDDKT</sequence>
<dbReference type="Gene3D" id="1.10.150.20">
    <property type="entry name" value="5' to 3' exonuclease, C-terminal subdomain"/>
    <property type="match status" value="1"/>
</dbReference>
<dbReference type="CDD" id="cd03586">
    <property type="entry name" value="PolY_Pol_IV_kappa"/>
    <property type="match status" value="1"/>
</dbReference>
<keyword evidence="6 16" id="KW-0808">Transferase</keyword>
<dbReference type="GO" id="GO:0000287">
    <property type="term" value="F:magnesium ion binding"/>
    <property type="evidence" value="ECO:0007669"/>
    <property type="project" value="UniProtKB-UniRule"/>
</dbReference>
<dbReference type="InterPro" id="IPR050116">
    <property type="entry name" value="DNA_polymerase-Y"/>
</dbReference>
<feature type="binding site" evidence="16">
    <location>
        <position position="23"/>
    </location>
    <ligand>
        <name>Mg(2+)</name>
        <dbReference type="ChEBI" id="CHEBI:18420"/>
    </ligand>
</feature>
<keyword evidence="12 16" id="KW-0239">DNA-directed DNA polymerase</keyword>
<evidence type="ECO:0000259" key="17">
    <source>
        <dbReference type="PROSITE" id="PS50173"/>
    </source>
</evidence>
<evidence type="ECO:0000256" key="6">
    <source>
        <dbReference type="ARBA" id="ARBA00022679"/>
    </source>
</evidence>
<dbReference type="InterPro" id="IPR036775">
    <property type="entry name" value="DNA_pol_Y-fam_lit_finger_sf"/>
</dbReference>
<evidence type="ECO:0000256" key="8">
    <source>
        <dbReference type="ARBA" id="ARBA00022705"/>
    </source>
</evidence>
<evidence type="ECO:0000256" key="16">
    <source>
        <dbReference type="HAMAP-Rule" id="MF_01113"/>
    </source>
</evidence>
<keyword evidence="8 16" id="KW-0235">DNA replication</keyword>
<dbReference type="GO" id="GO:0006281">
    <property type="term" value="P:DNA repair"/>
    <property type="evidence" value="ECO:0007669"/>
    <property type="project" value="UniProtKB-UniRule"/>
</dbReference>
<accession>A0AB74TKL5</accession>
<evidence type="ECO:0000256" key="12">
    <source>
        <dbReference type="ARBA" id="ARBA00022932"/>
    </source>
</evidence>
<comment type="catalytic activity">
    <reaction evidence="15 16">
        <text>DNA(n) + a 2'-deoxyribonucleoside 5'-triphosphate = DNA(n+1) + diphosphate</text>
        <dbReference type="Rhea" id="RHEA:22508"/>
        <dbReference type="Rhea" id="RHEA-COMP:17339"/>
        <dbReference type="Rhea" id="RHEA-COMP:17340"/>
        <dbReference type="ChEBI" id="CHEBI:33019"/>
        <dbReference type="ChEBI" id="CHEBI:61560"/>
        <dbReference type="ChEBI" id="CHEBI:173112"/>
        <dbReference type="EC" id="2.7.7.7"/>
    </reaction>
</comment>
<dbReference type="AlphaFoldDB" id="A0AB74TKL5"/>
<dbReference type="Pfam" id="PF11799">
    <property type="entry name" value="IMS_C"/>
    <property type="match status" value="1"/>
</dbReference>
<evidence type="ECO:0000313" key="18">
    <source>
        <dbReference type="EMBL" id="XBC46082.1"/>
    </source>
</evidence>
<keyword evidence="11 16" id="KW-0460">Magnesium</keyword>
<keyword evidence="5 16" id="KW-0963">Cytoplasm</keyword>
<dbReference type="Pfam" id="PF21999">
    <property type="entry name" value="IMS_HHH_1"/>
    <property type="match status" value="1"/>
</dbReference>
<proteinExistence type="inferred from homology"/>
<dbReference type="PANTHER" id="PTHR11076">
    <property type="entry name" value="DNA REPAIR POLYMERASE UMUC / TRANSFERASE FAMILY MEMBER"/>
    <property type="match status" value="1"/>
</dbReference>
<evidence type="ECO:0000256" key="3">
    <source>
        <dbReference type="ARBA" id="ARBA00011245"/>
    </source>
</evidence>
<feature type="domain" description="UmuC" evidence="17">
    <location>
        <begin position="19"/>
        <end position="203"/>
    </location>
</feature>
<dbReference type="GO" id="GO:0005829">
    <property type="term" value="C:cytosol"/>
    <property type="evidence" value="ECO:0007669"/>
    <property type="project" value="TreeGrafter"/>
</dbReference>
<comment type="function">
    <text evidence="16">Poorly processive, error-prone DNA polymerase involved in untargeted mutagenesis. Copies undamaged DNA at stalled replication forks, which arise in vivo from mismatched or misaligned primer ends. These misaligned primers can be extended by PolIV. Exhibits no 3'-5' exonuclease (proofreading) activity. May be involved in translesional synthesis, in conjunction with the beta clamp from PolIII.</text>
</comment>
<dbReference type="FunFam" id="3.30.1490.100:FF:000004">
    <property type="entry name" value="DNA polymerase IV"/>
    <property type="match status" value="1"/>
</dbReference>
<feature type="binding site" evidence="16">
    <location>
        <position position="121"/>
    </location>
    <ligand>
        <name>Mg(2+)</name>
        <dbReference type="ChEBI" id="CHEBI:18420"/>
    </ligand>
</feature>
<gene>
    <name evidence="16 18" type="primary">dinB</name>
    <name evidence="19" type="ORF">VUQ06_08395</name>
    <name evidence="18" type="ORF">VUQ08_00260</name>
</gene>
<dbReference type="GO" id="GO:0003684">
    <property type="term" value="F:damaged DNA binding"/>
    <property type="evidence" value="ECO:0007669"/>
    <property type="project" value="InterPro"/>
</dbReference>
<feature type="site" description="Substrate discrimination" evidence="16">
    <location>
        <position position="28"/>
    </location>
</feature>
<evidence type="ECO:0000256" key="2">
    <source>
        <dbReference type="ARBA" id="ARBA00010945"/>
    </source>
</evidence>
<dbReference type="KEGG" id="dst:VUQ06_08395"/>
<evidence type="ECO:0000313" key="19">
    <source>
        <dbReference type="EMBL" id="XBC49492.1"/>
    </source>
</evidence>
<dbReference type="FunFam" id="3.40.1170.60:FF:000001">
    <property type="entry name" value="DNA polymerase IV"/>
    <property type="match status" value="1"/>
</dbReference>